<accession>A0A9X3D1K5</accession>
<organism evidence="1 2">
    <name type="scientific">Gordonia aquimaris</name>
    <dbReference type="NCBI Taxonomy" id="2984863"/>
    <lineage>
        <taxon>Bacteria</taxon>
        <taxon>Bacillati</taxon>
        <taxon>Actinomycetota</taxon>
        <taxon>Actinomycetes</taxon>
        <taxon>Mycobacteriales</taxon>
        <taxon>Gordoniaceae</taxon>
        <taxon>Gordonia</taxon>
    </lineage>
</organism>
<gene>
    <name evidence="1" type="ORF">OSB52_03505</name>
</gene>
<dbReference type="Proteomes" id="UP001143347">
    <property type="component" value="Unassembled WGS sequence"/>
</dbReference>
<keyword evidence="2" id="KW-1185">Reference proteome</keyword>
<evidence type="ECO:0000313" key="1">
    <source>
        <dbReference type="EMBL" id="MCX2963153.1"/>
    </source>
</evidence>
<proteinExistence type="predicted"/>
<dbReference type="EMBL" id="JAPKFM010000002">
    <property type="protein sequence ID" value="MCX2963153.1"/>
    <property type="molecule type" value="Genomic_DNA"/>
</dbReference>
<dbReference type="RefSeq" id="WP_266060177.1">
    <property type="nucleotide sequence ID" value="NZ_JAPKFM010000002.1"/>
</dbReference>
<dbReference type="AlphaFoldDB" id="A0A9X3D1K5"/>
<comment type="caution">
    <text evidence="1">The sequence shown here is derived from an EMBL/GenBank/DDBJ whole genome shotgun (WGS) entry which is preliminary data.</text>
</comment>
<protein>
    <submittedName>
        <fullName evidence="1">Uncharacterized protein</fullName>
    </submittedName>
</protein>
<evidence type="ECO:0000313" key="2">
    <source>
        <dbReference type="Proteomes" id="UP001143347"/>
    </source>
</evidence>
<sequence length="228" mass="26083">MEAREIRLVAVGHDATLLAARQQMRSTTQTAAVPPRRRVEKCWHEDCRDWDDHIHDESRSPPAVAVMTDYPFDVTDRWTRTWRTRHWDGATEIPSRWASAVAAVENDLSCWTRKKPLPDFTDHEWDVLVIDSDNVLFQLRQRDSTGWGGYLMPENPLETDRPAASCIVFLADEVQGNLTGHRWIDWPSAGWDVLDPRVVDGTAMWCRTRDATPIARVGALCTDCTTGW</sequence>
<reference evidence="1" key="1">
    <citation type="submission" date="2022-10" db="EMBL/GenBank/DDBJ databases">
        <title>WGS of marine actinomycetes from Thailand.</title>
        <authorList>
            <person name="Thawai C."/>
        </authorList>
    </citation>
    <scope>NUCLEOTIDE SEQUENCE</scope>
    <source>
        <strain evidence="1">SW21</strain>
    </source>
</reference>
<name>A0A9X3D1K5_9ACTN</name>